<dbReference type="Proteomes" id="UP000287972">
    <property type="component" value="Unassembled WGS sequence"/>
</dbReference>
<comment type="caution">
    <text evidence="2">The sequence shown here is derived from an EMBL/GenBank/DDBJ whole genome shotgun (WGS) entry which is preliminary data.</text>
</comment>
<evidence type="ECO:0000313" key="3">
    <source>
        <dbReference type="Proteomes" id="UP000287972"/>
    </source>
</evidence>
<feature type="compositionally biased region" description="Acidic residues" evidence="1">
    <location>
        <begin position="106"/>
        <end position="166"/>
    </location>
</feature>
<dbReference type="AlphaFoldDB" id="A0A428RWR6"/>
<organism evidence="2 3">
    <name type="scientific">Fusarium floridanum</name>
    <dbReference type="NCBI Taxonomy" id="1325733"/>
    <lineage>
        <taxon>Eukaryota</taxon>
        <taxon>Fungi</taxon>
        <taxon>Dikarya</taxon>
        <taxon>Ascomycota</taxon>
        <taxon>Pezizomycotina</taxon>
        <taxon>Sordariomycetes</taxon>
        <taxon>Hypocreomycetidae</taxon>
        <taxon>Hypocreales</taxon>
        <taxon>Nectriaceae</taxon>
        <taxon>Fusarium</taxon>
        <taxon>Fusarium solani species complex</taxon>
    </lineage>
</organism>
<name>A0A428RWR6_9HYPO</name>
<protein>
    <submittedName>
        <fullName evidence="2">Uncharacterized protein</fullName>
    </submittedName>
</protein>
<keyword evidence="3" id="KW-1185">Reference proteome</keyword>
<evidence type="ECO:0000313" key="2">
    <source>
        <dbReference type="EMBL" id="RSL81979.1"/>
    </source>
</evidence>
<gene>
    <name evidence="2" type="ORF">CEP51_005466</name>
</gene>
<sequence length="176" mass="19598">MIRARQKHIEKSVILIENDQQTDSKSVKLALGIVDTLRASPEGAPKDGHQRRTYWFQIMAQAYRRAQGLPEPAGTNTGVSARGSDGKAKFNLDDQKDLGLRKLYDDQEDEEEASDSESGEESDSSMENADEAQESEGSSDEEDEEEDSEDDDEDDEDGEFSNEEDDGCGKKTQLQK</sequence>
<feature type="compositionally biased region" description="Basic and acidic residues" evidence="1">
    <location>
        <begin position="84"/>
        <end position="105"/>
    </location>
</feature>
<feature type="region of interest" description="Disordered" evidence="1">
    <location>
        <begin position="67"/>
        <end position="176"/>
    </location>
</feature>
<evidence type="ECO:0000256" key="1">
    <source>
        <dbReference type="SAM" id="MobiDB-lite"/>
    </source>
</evidence>
<reference evidence="2 3" key="1">
    <citation type="submission" date="2017-06" db="EMBL/GenBank/DDBJ databases">
        <title>Comparative genomic analysis of Ambrosia Fusariam Clade fungi.</title>
        <authorList>
            <person name="Stajich J.E."/>
            <person name="Carrillo J."/>
            <person name="Kijimoto T."/>
            <person name="Eskalen A."/>
            <person name="O'Donnell K."/>
            <person name="Kasson M."/>
        </authorList>
    </citation>
    <scope>NUCLEOTIDE SEQUENCE [LARGE SCALE GENOMIC DNA]</scope>
    <source>
        <strain evidence="2 3">NRRL62606</strain>
    </source>
</reference>
<dbReference type="EMBL" id="NKCL01000110">
    <property type="protein sequence ID" value="RSL81979.1"/>
    <property type="molecule type" value="Genomic_DNA"/>
</dbReference>
<proteinExistence type="predicted"/>
<accession>A0A428RWR6</accession>